<dbReference type="InterPro" id="IPR052900">
    <property type="entry name" value="Phospholipid_Metab_Enz"/>
</dbReference>
<dbReference type="Pfam" id="PF09423">
    <property type="entry name" value="PhoD"/>
    <property type="match status" value="1"/>
</dbReference>
<dbReference type="Pfam" id="PF16655">
    <property type="entry name" value="PhoD_N"/>
    <property type="match status" value="1"/>
</dbReference>
<dbReference type="InterPro" id="IPR038607">
    <property type="entry name" value="PhoD-like_sf"/>
</dbReference>
<organism evidence="5 6">
    <name type="scientific">Paramarasmius palmivorus</name>
    <dbReference type="NCBI Taxonomy" id="297713"/>
    <lineage>
        <taxon>Eukaryota</taxon>
        <taxon>Fungi</taxon>
        <taxon>Dikarya</taxon>
        <taxon>Basidiomycota</taxon>
        <taxon>Agaricomycotina</taxon>
        <taxon>Agaricomycetes</taxon>
        <taxon>Agaricomycetidae</taxon>
        <taxon>Agaricales</taxon>
        <taxon>Marasmiineae</taxon>
        <taxon>Marasmiaceae</taxon>
        <taxon>Paramarasmius</taxon>
    </lineage>
</organism>
<evidence type="ECO:0000256" key="2">
    <source>
        <dbReference type="SAM" id="SignalP"/>
    </source>
</evidence>
<proteinExistence type="predicted"/>
<protein>
    <submittedName>
        <fullName evidence="5">Uncharacterized protein</fullName>
    </submittedName>
</protein>
<dbReference type="AlphaFoldDB" id="A0AAW0CWX3"/>
<dbReference type="EMBL" id="JAYKXP010000028">
    <property type="protein sequence ID" value="KAK7043608.1"/>
    <property type="molecule type" value="Genomic_DNA"/>
</dbReference>
<evidence type="ECO:0000259" key="4">
    <source>
        <dbReference type="Pfam" id="PF16655"/>
    </source>
</evidence>
<reference evidence="5 6" key="1">
    <citation type="submission" date="2024-01" db="EMBL/GenBank/DDBJ databases">
        <title>A draft genome for a cacao thread blight-causing isolate of Paramarasmius palmivorus.</title>
        <authorList>
            <person name="Baruah I.K."/>
            <person name="Bukari Y."/>
            <person name="Amoako-Attah I."/>
            <person name="Meinhardt L.W."/>
            <person name="Bailey B.A."/>
            <person name="Cohen S.P."/>
        </authorList>
    </citation>
    <scope>NUCLEOTIDE SEQUENCE [LARGE SCALE GENOMIC DNA]</scope>
    <source>
        <strain evidence="5 6">GH-12</strain>
    </source>
</reference>
<accession>A0AAW0CWX3</accession>
<evidence type="ECO:0000313" key="6">
    <source>
        <dbReference type="Proteomes" id="UP001383192"/>
    </source>
</evidence>
<feature type="region of interest" description="Disordered" evidence="1">
    <location>
        <begin position="183"/>
        <end position="202"/>
    </location>
</feature>
<feature type="chain" id="PRO_5043934202" evidence="2">
    <location>
        <begin position="19"/>
        <end position="246"/>
    </location>
</feature>
<keyword evidence="2" id="KW-0732">Signal</keyword>
<comment type="caution">
    <text evidence="5">The sequence shown here is derived from an EMBL/GenBank/DDBJ whole genome shotgun (WGS) entry which is preliminary data.</text>
</comment>
<evidence type="ECO:0000259" key="3">
    <source>
        <dbReference type="Pfam" id="PF09423"/>
    </source>
</evidence>
<feature type="signal peptide" evidence="2">
    <location>
        <begin position="1"/>
        <end position="18"/>
    </location>
</feature>
<sequence>MMRSLALLLSFLQVAVHATQYLDHNLAYRSPFFGDAKLSHDTRSIQRRGVVHVRRQMGSAAGFTDDHYPTFYGGDFSNSPFIWSGGLNFTHSVASGDPLDTSVLLWTRAVPMSAGGLAMPDQSVPACLAYKVFSDQGTDGSPVASGQAFTSYDVDWTVKVEAKGLQPDTTYVYRFSDCANPNSVSPTGSTRTLPSPDTPADQVNGGNPLTLAVFSCSQYQSGYFNAYGVAARNTSADIYIHLGDYV</sequence>
<dbReference type="PANTHER" id="PTHR43606">
    <property type="entry name" value="PHOSPHATASE, PUTATIVE (AFU_ORTHOLOGUE AFUA_6G08710)-RELATED"/>
    <property type="match status" value="1"/>
</dbReference>
<dbReference type="Gene3D" id="3.60.21.70">
    <property type="entry name" value="PhoD-like phosphatase"/>
    <property type="match status" value="1"/>
</dbReference>
<dbReference type="PANTHER" id="PTHR43606:SF7">
    <property type="entry name" value="PHOSPHATASE, PUTATIVE (AFU_ORTHOLOGUE AFUA_6G08710)-RELATED"/>
    <property type="match status" value="1"/>
</dbReference>
<evidence type="ECO:0000313" key="5">
    <source>
        <dbReference type="EMBL" id="KAK7043608.1"/>
    </source>
</evidence>
<dbReference type="Proteomes" id="UP001383192">
    <property type="component" value="Unassembled WGS sequence"/>
</dbReference>
<gene>
    <name evidence="5" type="ORF">VNI00_008219</name>
</gene>
<dbReference type="Gene3D" id="2.60.40.380">
    <property type="entry name" value="Purple acid phosphatase-like, N-terminal"/>
    <property type="match status" value="1"/>
</dbReference>
<feature type="domain" description="PhoD-like phosphatase metallophosphatase" evidence="3">
    <location>
        <begin position="211"/>
        <end position="246"/>
    </location>
</feature>
<feature type="compositionally biased region" description="Polar residues" evidence="1">
    <location>
        <begin position="183"/>
        <end position="195"/>
    </location>
</feature>
<evidence type="ECO:0000256" key="1">
    <source>
        <dbReference type="SAM" id="MobiDB-lite"/>
    </source>
</evidence>
<feature type="domain" description="Phospholipase D N-terminal" evidence="4">
    <location>
        <begin position="91"/>
        <end position="192"/>
    </location>
</feature>
<name>A0AAW0CWX3_9AGAR</name>
<dbReference type="InterPro" id="IPR032093">
    <property type="entry name" value="PhoD_N"/>
</dbReference>
<dbReference type="InterPro" id="IPR018946">
    <property type="entry name" value="PhoD-like_MPP"/>
</dbReference>
<keyword evidence="6" id="KW-1185">Reference proteome</keyword>